<dbReference type="KEGG" id="cvn:111133243"/>
<sequence>MFVHTLAASVLVASVIFARELGWMGWDAFDKLDLQFQSVTVENCRSKPIEDLLMPENVVTQIPKYNKLQTSVFYKNRTNLVHLHNMALNRAYFYSYIFQRLNTSKTFKILPNIHYLHLSAAADLNANPTVINGSALYFDIDSYYPNWLTNFDLNRTLPLFAPRAWRWDDTFDMENYLREPTLDTSFILDAGSGFNKNYTMKGFRMNPWYNFWLPDSSPIYDSTHKFTWGVHLKFSNATGVFMQNTFEEYTFFGSNNPGTHDTEEKLPVRFTRPYFDCGRSNKWVVSAVSPIADFMPRYSNWTHLRRPRFIGVAVIDTDFERIDFNPCDVGIGNPGPSYLAFTHRCPKHSGCKHLSGFGFRRGGYRCKCRSGRRYPNEIEQPYWGFNIEQSTLTEYQTGFTCPAIEQLKVLPIVGEGSRVSIEFFEEEYNTGVVQSRSLKSVNTSNSHQSLHISSKVHKRRKRSLYGTPQFDPVAYDRVLRIYRQKSKVTKSTCRNLPASSLLLPGDVGYGVNSQFKYQASTALRLAHFLSSFLQNVDDMESFGHIRGGGRLHQEHLFGEVLANVMADFKILSSGIFYEPYTFRNPNETARELFGPYAYKKNGGFYVIDTAGLDRHYTLEPWYKDVKYRWNTNIESLKTFNIRSMVRSDLNGSSNIRHEHFPLTYKAPIVEQGIWMPPEFKCDDRVDAWVMTYIVPFFRKIKVSRKIKFTGVVTVDVPLDLLEINPCPQPFSVQNAFKNTARCPTESTTCRRIKGFRFSRTAYGCDCKQGYELPFKDGKRWIAGGLLELEYQKKLQGVFSRYDSLRCRVAGAPTVLLDSGLLSLNIFILYVLKLILF</sequence>
<evidence type="ECO:0000256" key="5">
    <source>
        <dbReference type="ARBA" id="ARBA00023040"/>
    </source>
</evidence>
<evidence type="ECO:0000256" key="3">
    <source>
        <dbReference type="ARBA" id="ARBA00022475"/>
    </source>
</evidence>
<keyword evidence="3" id="KW-1003">Cell membrane</keyword>
<dbReference type="GeneID" id="111133243"/>
<feature type="signal peptide" evidence="9">
    <location>
        <begin position="1"/>
        <end position="18"/>
    </location>
</feature>
<evidence type="ECO:0000259" key="10">
    <source>
        <dbReference type="Pfam" id="PF22572"/>
    </source>
</evidence>
<comment type="subcellular location">
    <subcellularLocation>
        <location evidence="1">Cell membrane</location>
        <topology evidence="1">Multi-pass membrane protein</topology>
    </subcellularLocation>
</comment>
<keyword evidence="7" id="KW-0325">Glycoprotein</keyword>
<protein>
    <submittedName>
        <fullName evidence="12 13">Uncharacterized protein LOC111133243</fullName>
    </submittedName>
</protein>
<keyword evidence="3" id="KW-0472">Membrane</keyword>
<dbReference type="PANTHER" id="PTHR32546">
    <property type="entry name" value="G-PROTEIN COUPLED RECEPTOR 158-RELATED"/>
    <property type="match status" value="1"/>
</dbReference>
<name>A0A8B8EC98_CRAVI</name>
<evidence type="ECO:0000256" key="1">
    <source>
        <dbReference type="ARBA" id="ARBA00004651"/>
    </source>
</evidence>
<evidence type="ECO:0000256" key="6">
    <source>
        <dbReference type="ARBA" id="ARBA00023170"/>
    </source>
</evidence>
<evidence type="ECO:0000313" key="12">
    <source>
        <dbReference type="RefSeq" id="XP_022337150.1"/>
    </source>
</evidence>
<dbReference type="Proteomes" id="UP000694844">
    <property type="component" value="Chromosome 5"/>
</dbReference>
<dbReference type="Gene3D" id="3.30.450.20">
    <property type="entry name" value="PAS domain"/>
    <property type="match status" value="2"/>
</dbReference>
<dbReference type="RefSeq" id="XP_022337151.1">
    <property type="nucleotide sequence ID" value="XM_022481443.1"/>
</dbReference>
<proteinExistence type="inferred from homology"/>
<evidence type="ECO:0000256" key="2">
    <source>
        <dbReference type="ARBA" id="ARBA00007242"/>
    </source>
</evidence>
<evidence type="ECO:0000256" key="8">
    <source>
        <dbReference type="ARBA" id="ARBA00023224"/>
    </source>
</evidence>
<keyword evidence="4 9" id="KW-0732">Signal</keyword>
<keyword evidence="8" id="KW-0807">Transducer</keyword>
<dbReference type="GO" id="GO:0005886">
    <property type="term" value="C:plasma membrane"/>
    <property type="evidence" value="ECO:0007669"/>
    <property type="project" value="UniProtKB-SubCell"/>
</dbReference>
<keyword evidence="11" id="KW-1185">Reference proteome</keyword>
<evidence type="ECO:0000256" key="7">
    <source>
        <dbReference type="ARBA" id="ARBA00023180"/>
    </source>
</evidence>
<dbReference type="GO" id="GO:0004930">
    <property type="term" value="F:G protein-coupled receptor activity"/>
    <property type="evidence" value="ECO:0007669"/>
    <property type="project" value="UniProtKB-KW"/>
</dbReference>
<gene>
    <name evidence="12 13" type="primary">LOC111133243</name>
</gene>
<evidence type="ECO:0000256" key="9">
    <source>
        <dbReference type="SAM" id="SignalP"/>
    </source>
</evidence>
<dbReference type="Pfam" id="PF22572">
    <property type="entry name" value="GPR158_179_EC"/>
    <property type="match status" value="2"/>
</dbReference>
<evidence type="ECO:0000256" key="4">
    <source>
        <dbReference type="ARBA" id="ARBA00022729"/>
    </source>
</evidence>
<keyword evidence="5" id="KW-0297">G-protein coupled receptor</keyword>
<dbReference type="InterPro" id="IPR043458">
    <property type="entry name" value="GPR158/179"/>
</dbReference>
<dbReference type="PANTHER" id="PTHR32546:SF25">
    <property type="entry name" value="MIP05539P"/>
    <property type="match status" value="1"/>
</dbReference>
<reference evidence="12 13" key="1">
    <citation type="submission" date="2025-04" db="UniProtKB">
        <authorList>
            <consortium name="RefSeq"/>
        </authorList>
    </citation>
    <scope>IDENTIFICATION</scope>
    <source>
        <tissue evidence="12 13">Whole sample</tissue>
    </source>
</reference>
<dbReference type="RefSeq" id="XP_022337150.1">
    <property type="nucleotide sequence ID" value="XM_022481442.1"/>
</dbReference>
<feature type="domain" description="GPR158/179 extracellular" evidence="10">
    <location>
        <begin position="674"/>
        <end position="770"/>
    </location>
</feature>
<feature type="chain" id="PRO_5044666434" evidence="9">
    <location>
        <begin position="19"/>
        <end position="836"/>
    </location>
</feature>
<comment type="similarity">
    <text evidence="2">Belongs to the G-protein coupled receptor 3 family.</text>
</comment>
<organism evidence="11 13">
    <name type="scientific">Crassostrea virginica</name>
    <name type="common">Eastern oyster</name>
    <dbReference type="NCBI Taxonomy" id="6565"/>
    <lineage>
        <taxon>Eukaryota</taxon>
        <taxon>Metazoa</taxon>
        <taxon>Spiralia</taxon>
        <taxon>Lophotrochozoa</taxon>
        <taxon>Mollusca</taxon>
        <taxon>Bivalvia</taxon>
        <taxon>Autobranchia</taxon>
        <taxon>Pteriomorphia</taxon>
        <taxon>Ostreida</taxon>
        <taxon>Ostreoidea</taxon>
        <taxon>Ostreidae</taxon>
        <taxon>Crassostrea</taxon>
    </lineage>
</organism>
<dbReference type="AlphaFoldDB" id="A0A8B8EC98"/>
<keyword evidence="6" id="KW-0675">Receptor</keyword>
<dbReference type="OrthoDB" id="9970547at2759"/>
<dbReference type="InterPro" id="IPR054714">
    <property type="entry name" value="GPR158_179_extracellular"/>
</dbReference>
<feature type="domain" description="GPR158/179 extracellular" evidence="10">
    <location>
        <begin position="270"/>
        <end position="371"/>
    </location>
</feature>
<evidence type="ECO:0000313" key="13">
    <source>
        <dbReference type="RefSeq" id="XP_022337151.1"/>
    </source>
</evidence>
<evidence type="ECO:0000313" key="11">
    <source>
        <dbReference type="Proteomes" id="UP000694844"/>
    </source>
</evidence>
<accession>A0A8B8EC98</accession>